<feature type="transmembrane region" description="Helical" evidence="6">
    <location>
        <begin position="96"/>
        <end position="112"/>
    </location>
</feature>
<evidence type="ECO:0000313" key="8">
    <source>
        <dbReference type="Proteomes" id="UP000216063"/>
    </source>
</evidence>
<gene>
    <name evidence="7" type="ORF">CG716_28835</name>
</gene>
<sequence>MAAIVAQGTQAVGGLVIQVVAARSLGTSGLGAFGLLYGTVVLATAITAGIVGDSMTVLNRHDHSVRAALQNWLVLISTVCAIAGCVVTWATGFADVRAALAFGAAMFFFLIEDTLRRLLMATLMFWRIIAIDLASLVAMVAVLIFAPKVTMTWLFLALTAGQASAIAVGACILPQSERWLARPFPAKHGTVVAYGSWRSLQQAVFPSLLALTRVVVIGILGLAAAGQLEAARIYSAPALLPVMGIGGFMFASYALARAEPMHSALRSADKGTLALVLGIVILSICAVIAIPLIGPLMTGQHISALTVIGWLLFTLGVAAFTPYASLAAVRGMQATVLVVSVAHSLLSLALAAVLAYVVGSVEWVPFGLAIGSFAGVLAMRGYILRPKRYSDRQADAKVTLS</sequence>
<feature type="transmembrane region" description="Helical" evidence="6">
    <location>
        <begin position="124"/>
        <end position="146"/>
    </location>
</feature>
<evidence type="ECO:0000256" key="4">
    <source>
        <dbReference type="ARBA" id="ARBA00022989"/>
    </source>
</evidence>
<dbReference type="Proteomes" id="UP000216063">
    <property type="component" value="Unassembled WGS sequence"/>
</dbReference>
<reference evidence="7 8" key="1">
    <citation type="submission" date="2017-07" db="EMBL/GenBank/DDBJ databases">
        <title>The new phylogeny of genus Mycobacterium.</title>
        <authorList>
            <person name="Tortoli E."/>
            <person name="Trovato A."/>
            <person name="Cirillo D.M."/>
        </authorList>
    </citation>
    <scope>NUCLEOTIDE SEQUENCE [LARGE SCALE GENOMIC DNA]</scope>
    <source>
        <strain evidence="7 8">ATCC 33027</strain>
    </source>
</reference>
<dbReference type="AlphaFoldDB" id="A0A255D6Z4"/>
<keyword evidence="8" id="KW-1185">Reference proteome</keyword>
<name>A0A255D6Z4_9MYCO</name>
<evidence type="ECO:0000256" key="6">
    <source>
        <dbReference type="SAM" id="Phobius"/>
    </source>
</evidence>
<keyword evidence="2" id="KW-1003">Cell membrane</keyword>
<keyword evidence="3 6" id="KW-0812">Transmembrane</keyword>
<feature type="transmembrane region" description="Helical" evidence="6">
    <location>
        <begin position="302"/>
        <end position="324"/>
    </location>
</feature>
<evidence type="ECO:0000256" key="1">
    <source>
        <dbReference type="ARBA" id="ARBA00004651"/>
    </source>
</evidence>
<comment type="caution">
    <text evidence="7">The sequence shown here is derived from an EMBL/GenBank/DDBJ whole genome shotgun (WGS) entry which is preliminary data.</text>
</comment>
<proteinExistence type="predicted"/>
<keyword evidence="5 6" id="KW-0472">Membrane</keyword>
<accession>A0A255D6Z4</accession>
<feature type="transmembrane region" description="Helical" evidence="6">
    <location>
        <begin position="208"/>
        <end position="228"/>
    </location>
</feature>
<dbReference type="GO" id="GO:0005886">
    <property type="term" value="C:plasma membrane"/>
    <property type="evidence" value="ECO:0007669"/>
    <property type="project" value="UniProtKB-SubCell"/>
</dbReference>
<dbReference type="InterPro" id="IPR050833">
    <property type="entry name" value="Poly_Biosynth_Transport"/>
</dbReference>
<feature type="transmembrane region" description="Helical" evidence="6">
    <location>
        <begin position="275"/>
        <end position="296"/>
    </location>
</feature>
<feature type="transmembrane region" description="Helical" evidence="6">
    <location>
        <begin position="336"/>
        <end position="357"/>
    </location>
</feature>
<dbReference type="PANTHER" id="PTHR30250:SF11">
    <property type="entry name" value="O-ANTIGEN TRANSPORTER-RELATED"/>
    <property type="match status" value="1"/>
</dbReference>
<evidence type="ECO:0008006" key="9">
    <source>
        <dbReference type="Google" id="ProtNLM"/>
    </source>
</evidence>
<feature type="transmembrane region" description="Helical" evidence="6">
    <location>
        <begin position="234"/>
        <end position="255"/>
    </location>
</feature>
<evidence type="ECO:0000313" key="7">
    <source>
        <dbReference type="EMBL" id="OYN74351.1"/>
    </source>
</evidence>
<organism evidence="7 8">
    <name type="scientific">Mycolicibacterium sphagni</name>
    <dbReference type="NCBI Taxonomy" id="1786"/>
    <lineage>
        <taxon>Bacteria</taxon>
        <taxon>Bacillati</taxon>
        <taxon>Actinomycetota</taxon>
        <taxon>Actinomycetes</taxon>
        <taxon>Mycobacteriales</taxon>
        <taxon>Mycobacteriaceae</taxon>
        <taxon>Mycolicibacterium</taxon>
    </lineage>
</organism>
<keyword evidence="4 6" id="KW-1133">Transmembrane helix</keyword>
<evidence type="ECO:0000256" key="5">
    <source>
        <dbReference type="ARBA" id="ARBA00023136"/>
    </source>
</evidence>
<dbReference type="EMBL" id="NOZR01000046">
    <property type="protein sequence ID" value="OYN74351.1"/>
    <property type="molecule type" value="Genomic_DNA"/>
</dbReference>
<feature type="transmembrane region" description="Helical" evidence="6">
    <location>
        <begin position="32"/>
        <end position="51"/>
    </location>
</feature>
<protein>
    <recommendedName>
        <fullName evidence="9">Polysaccharide biosynthesis protein</fullName>
    </recommendedName>
</protein>
<feature type="transmembrane region" description="Helical" evidence="6">
    <location>
        <begin position="152"/>
        <end position="173"/>
    </location>
</feature>
<evidence type="ECO:0000256" key="2">
    <source>
        <dbReference type="ARBA" id="ARBA00022475"/>
    </source>
</evidence>
<feature type="transmembrane region" description="Helical" evidence="6">
    <location>
        <begin position="72"/>
        <end position="90"/>
    </location>
</feature>
<evidence type="ECO:0000256" key="3">
    <source>
        <dbReference type="ARBA" id="ARBA00022692"/>
    </source>
</evidence>
<feature type="transmembrane region" description="Helical" evidence="6">
    <location>
        <begin position="363"/>
        <end position="383"/>
    </location>
</feature>
<comment type="subcellular location">
    <subcellularLocation>
        <location evidence="1">Cell membrane</location>
        <topology evidence="1">Multi-pass membrane protein</topology>
    </subcellularLocation>
</comment>
<dbReference type="PANTHER" id="PTHR30250">
    <property type="entry name" value="PST FAMILY PREDICTED COLANIC ACID TRANSPORTER"/>
    <property type="match status" value="1"/>
</dbReference>